<organism evidence="9 10">
    <name type="scientific">Paractinoplanes pyxinae</name>
    <dbReference type="NCBI Taxonomy" id="2997416"/>
    <lineage>
        <taxon>Bacteria</taxon>
        <taxon>Bacillati</taxon>
        <taxon>Actinomycetota</taxon>
        <taxon>Actinomycetes</taxon>
        <taxon>Micromonosporales</taxon>
        <taxon>Micromonosporaceae</taxon>
        <taxon>Paractinoplanes</taxon>
    </lineage>
</organism>
<keyword evidence="10" id="KW-1185">Reference proteome</keyword>
<feature type="transmembrane region" description="Helical" evidence="7">
    <location>
        <begin position="175"/>
        <end position="197"/>
    </location>
</feature>
<evidence type="ECO:0000256" key="6">
    <source>
        <dbReference type="ARBA" id="ARBA00023136"/>
    </source>
</evidence>
<evidence type="ECO:0000259" key="8">
    <source>
        <dbReference type="PROSITE" id="PS50928"/>
    </source>
</evidence>
<gene>
    <name evidence="9" type="ORF">OWR29_37290</name>
</gene>
<evidence type="ECO:0000256" key="2">
    <source>
        <dbReference type="ARBA" id="ARBA00022448"/>
    </source>
</evidence>
<feature type="transmembrane region" description="Helical" evidence="7">
    <location>
        <begin position="224"/>
        <end position="245"/>
    </location>
</feature>
<keyword evidence="6 7" id="KW-0472">Membrane</keyword>
<keyword evidence="2 7" id="KW-0813">Transport</keyword>
<evidence type="ECO:0000256" key="4">
    <source>
        <dbReference type="ARBA" id="ARBA00022692"/>
    </source>
</evidence>
<dbReference type="Proteomes" id="UP001151002">
    <property type="component" value="Unassembled WGS sequence"/>
</dbReference>
<feature type="transmembrane region" description="Helical" evidence="7">
    <location>
        <begin position="89"/>
        <end position="115"/>
    </location>
</feature>
<dbReference type="PANTHER" id="PTHR30193:SF37">
    <property type="entry name" value="INNER MEMBRANE ABC TRANSPORTER PERMEASE PROTEIN YCJO"/>
    <property type="match status" value="1"/>
</dbReference>
<dbReference type="SUPFAM" id="SSF161098">
    <property type="entry name" value="MetI-like"/>
    <property type="match status" value="1"/>
</dbReference>
<dbReference type="Gene3D" id="1.10.3720.10">
    <property type="entry name" value="MetI-like"/>
    <property type="match status" value="1"/>
</dbReference>
<name>A0ABT4BAZ5_9ACTN</name>
<keyword evidence="3" id="KW-1003">Cell membrane</keyword>
<comment type="similarity">
    <text evidence="7">Belongs to the binding-protein-dependent transport system permease family.</text>
</comment>
<reference evidence="9" key="1">
    <citation type="submission" date="2022-11" db="EMBL/GenBank/DDBJ databases">
        <authorList>
            <person name="Somphong A."/>
            <person name="Phongsopitanun W."/>
        </authorList>
    </citation>
    <scope>NUCLEOTIDE SEQUENCE</scope>
    <source>
        <strain evidence="9">Pm04-4</strain>
    </source>
</reference>
<evidence type="ECO:0000256" key="5">
    <source>
        <dbReference type="ARBA" id="ARBA00022989"/>
    </source>
</evidence>
<protein>
    <submittedName>
        <fullName evidence="9">Sugar ABC transporter permease</fullName>
    </submittedName>
</protein>
<dbReference type="Pfam" id="PF00528">
    <property type="entry name" value="BPD_transp_1"/>
    <property type="match status" value="1"/>
</dbReference>
<dbReference type="PANTHER" id="PTHR30193">
    <property type="entry name" value="ABC TRANSPORTER PERMEASE PROTEIN"/>
    <property type="match status" value="1"/>
</dbReference>
<accession>A0ABT4BAZ5</accession>
<feature type="transmembrane region" description="Helical" evidence="7">
    <location>
        <begin position="127"/>
        <end position="148"/>
    </location>
</feature>
<dbReference type="PROSITE" id="PS50928">
    <property type="entry name" value="ABC_TM1"/>
    <property type="match status" value="1"/>
</dbReference>
<dbReference type="InterPro" id="IPR035906">
    <property type="entry name" value="MetI-like_sf"/>
</dbReference>
<evidence type="ECO:0000256" key="3">
    <source>
        <dbReference type="ARBA" id="ARBA00022475"/>
    </source>
</evidence>
<evidence type="ECO:0000313" key="9">
    <source>
        <dbReference type="EMBL" id="MCY1143690.1"/>
    </source>
</evidence>
<dbReference type="CDD" id="cd06261">
    <property type="entry name" value="TM_PBP2"/>
    <property type="match status" value="1"/>
</dbReference>
<dbReference type="EMBL" id="JAPNTZ010000016">
    <property type="protein sequence ID" value="MCY1143690.1"/>
    <property type="molecule type" value="Genomic_DNA"/>
</dbReference>
<evidence type="ECO:0000313" key="10">
    <source>
        <dbReference type="Proteomes" id="UP001151002"/>
    </source>
</evidence>
<evidence type="ECO:0000256" key="7">
    <source>
        <dbReference type="RuleBase" id="RU363032"/>
    </source>
</evidence>
<dbReference type="InterPro" id="IPR000515">
    <property type="entry name" value="MetI-like"/>
</dbReference>
<comment type="caution">
    <text evidence="9">The sequence shown here is derived from an EMBL/GenBank/DDBJ whole genome shotgun (WGS) entry which is preliminary data.</text>
</comment>
<keyword evidence="4 7" id="KW-0812">Transmembrane</keyword>
<dbReference type="RefSeq" id="WP_267568220.1">
    <property type="nucleotide sequence ID" value="NZ_JAPNTZ010000016.1"/>
</dbReference>
<feature type="transmembrane region" description="Helical" evidence="7">
    <location>
        <begin position="32"/>
        <end position="53"/>
    </location>
</feature>
<sequence length="312" mass="34109">MTTQTERTESAAKGRAGHAEAPSKRGVRLAGAFYIMVLPAFLLFFIFHTIPVLQGVYYSFTDSPGYGPANFVGLRNYIALFTDPRVLHAYWFTFLIAAVATILVNIVSLAIAIGLNGRIKFKNGLRGIYFIPNVLAILVVGYIFNYLFSNSLPALGEKLGIDALSTSLLTKASTAWIAIVILAVWQSAAFNIIIYLAGLQTVPTEMYEAANLDGASAWRQFRSITFPMIAGFFTINMVLSLKGFLQIFDHIVALTGGGPGTDTESVALLIYKGGFQGGEYGYQSANSVIFFIVIVGFSIVQLRVLRRREVEV</sequence>
<dbReference type="InterPro" id="IPR051393">
    <property type="entry name" value="ABC_transporter_permease"/>
</dbReference>
<feature type="transmembrane region" description="Helical" evidence="7">
    <location>
        <begin position="288"/>
        <end position="305"/>
    </location>
</feature>
<proteinExistence type="inferred from homology"/>
<comment type="subcellular location">
    <subcellularLocation>
        <location evidence="1 7">Cell membrane</location>
        <topology evidence="1 7">Multi-pass membrane protein</topology>
    </subcellularLocation>
</comment>
<evidence type="ECO:0000256" key="1">
    <source>
        <dbReference type="ARBA" id="ARBA00004651"/>
    </source>
</evidence>
<keyword evidence="5 7" id="KW-1133">Transmembrane helix</keyword>
<feature type="domain" description="ABC transmembrane type-1" evidence="8">
    <location>
        <begin position="90"/>
        <end position="301"/>
    </location>
</feature>